<feature type="domain" description="NB-ARC" evidence="7">
    <location>
        <begin position="192"/>
        <end position="325"/>
    </location>
</feature>
<dbReference type="EMBL" id="CM029051">
    <property type="protein sequence ID" value="KAG2560786.1"/>
    <property type="molecule type" value="Genomic_DNA"/>
</dbReference>
<dbReference type="GO" id="GO:0043531">
    <property type="term" value="F:ADP binding"/>
    <property type="evidence" value="ECO:0007669"/>
    <property type="project" value="InterPro"/>
</dbReference>
<dbReference type="InterPro" id="IPR041118">
    <property type="entry name" value="Rx_N"/>
</dbReference>
<dbReference type="Gene3D" id="1.20.5.4130">
    <property type="match status" value="1"/>
</dbReference>
<comment type="similarity">
    <text evidence="1">Belongs to the disease resistance NB-LRR family.</text>
</comment>
<dbReference type="InterPro" id="IPR042197">
    <property type="entry name" value="Apaf_helical"/>
</dbReference>
<dbReference type="Gene3D" id="3.80.10.10">
    <property type="entry name" value="Ribonuclease Inhibitor"/>
    <property type="match status" value="2"/>
</dbReference>
<keyword evidence="3" id="KW-0677">Repeat</keyword>
<name>A0A8T0PNZ1_PANVG</name>
<dbReference type="Gene3D" id="1.10.10.10">
    <property type="entry name" value="Winged helix-like DNA-binding domain superfamily/Winged helix DNA-binding domain"/>
    <property type="match status" value="1"/>
</dbReference>
<sequence length="1038" mass="116868">MLLGVPGEITKLETTFGDLSSILADAERRRIRDSAVERWVRELKNVMYDADDILDLCQIMEAGEDPLSAAAAPKTTSGCWDIPKMFFCFRNPVVAHEIGRKIQAVNQRLVDLEKRSSRFGFITQAINLSGHYANKANDPSSNGNRNTGPAFIQSDIVGEKVEESKRKLIDLLIKKVGPHQGSSGSNNNVAVAAAITGAGGIGKTTLARMAFNDAMLVESFDKTVWLSINKEVNEIALLRRAIAAFGVDYGGLAEDKAMLEHALKQVVRQKKFLLVMDDVWSDKVWNELLRVALNDGASGSQTQYLHRVDKLETQDAWALLKKQVVLNESDEADVGRLKDAGIRIVERCDGLPLAVKVLGGLLLNTSRTRDAWVDVSNHVTWSMEGMDDDINKAVYLSYEELPSHLKQCFLFCSLFPKDELIRSGVISQLWIAEGYIQNKLSSKPPEDVAFEYYKELISRNLLEPVKGSYDHSACTLHDVVRSFAQYITKDETVLISEGQDIRRTIGTSRLRHLSISSRPIEWDALQNQASLRTLMLFGSTTLPDSIFCRLKHLRCLCLYGSSISTIPQGIGDLKFLQALDLCGCTNITQLPNSMLKLRKQRSLNFRRTAITSVPRGFGKLEDLVFMGGFPSHSDGSADGWCSLEELGPLSKLKRLDIIALEKAPSGSMAAKAMLSSKHHLTVLDLIFTSRLGENGEVEDDISKEDHMRIEEVLANLCPPTCIEELDIKGYFALGLPWWMRTMSVFGSLRRLQLDDYACCTQLPNGLGQLPFLNYFWVHRAPSVQFVRHDFLHPSLGGESDGQEEAPLLKGIENKRRHPHHILHGAGVAFAKLVELGFVGMPEWTEWEWKQHVPAMPALQELMIRNCKLQHLPAGLAHHACRLRDLDLRNVQQLISVENFPSLVNFWSYDNPRLERISNNPSLQWIEVCNCRALKELDGLPSLRSLEWWDWVADALPQYLREANLKKLRVDCSRSLLKLIALQDESSEWGKIKHVMQLKAYGHKTGEEEEWYIYYTKEPYSFDAYLGESTTGITQECRE</sequence>
<dbReference type="Gene3D" id="1.10.8.430">
    <property type="entry name" value="Helical domain of apoptotic protease-activating factors"/>
    <property type="match status" value="1"/>
</dbReference>
<evidence type="ECO:0000256" key="2">
    <source>
        <dbReference type="ARBA" id="ARBA00022614"/>
    </source>
</evidence>
<evidence type="ECO:0000259" key="10">
    <source>
        <dbReference type="Pfam" id="PF23598"/>
    </source>
</evidence>
<gene>
    <name evidence="11" type="ORF">PVAP13_8KG105200</name>
</gene>
<dbReference type="PRINTS" id="PR00364">
    <property type="entry name" value="DISEASERSIST"/>
</dbReference>
<proteinExistence type="inferred from homology"/>
<dbReference type="SMART" id="SM00369">
    <property type="entry name" value="LRR_TYP"/>
    <property type="match status" value="2"/>
</dbReference>
<evidence type="ECO:0000259" key="9">
    <source>
        <dbReference type="Pfam" id="PF23559"/>
    </source>
</evidence>
<dbReference type="Gene3D" id="3.40.50.300">
    <property type="entry name" value="P-loop containing nucleotide triphosphate hydrolases"/>
    <property type="match status" value="1"/>
</dbReference>
<dbReference type="InterPro" id="IPR044974">
    <property type="entry name" value="Disease_R_plants"/>
</dbReference>
<accession>A0A8T0PNZ1</accession>
<evidence type="ECO:0000313" key="11">
    <source>
        <dbReference type="EMBL" id="KAG2560786.1"/>
    </source>
</evidence>
<reference evidence="11 12" key="1">
    <citation type="submission" date="2020-05" db="EMBL/GenBank/DDBJ databases">
        <title>WGS assembly of Panicum virgatum.</title>
        <authorList>
            <person name="Lovell J.T."/>
            <person name="Jenkins J."/>
            <person name="Shu S."/>
            <person name="Juenger T.E."/>
            <person name="Schmutz J."/>
        </authorList>
    </citation>
    <scope>NUCLEOTIDE SEQUENCE [LARGE SCALE GENOMIC DNA]</scope>
    <source>
        <strain evidence="12">cv. AP13</strain>
    </source>
</reference>
<dbReference type="InterPro" id="IPR055414">
    <property type="entry name" value="LRR_R13L4/SHOC2-like"/>
</dbReference>
<dbReference type="FunFam" id="1.10.10.10:FF:000322">
    <property type="entry name" value="Probable disease resistance protein At1g63360"/>
    <property type="match status" value="1"/>
</dbReference>
<dbReference type="GO" id="GO:0009626">
    <property type="term" value="P:plant-type hypersensitive response"/>
    <property type="evidence" value="ECO:0007669"/>
    <property type="project" value="UniProtKB-ARBA"/>
</dbReference>
<evidence type="ECO:0000313" key="12">
    <source>
        <dbReference type="Proteomes" id="UP000823388"/>
    </source>
</evidence>
<keyword evidence="4" id="KW-0547">Nucleotide-binding</keyword>
<dbReference type="Proteomes" id="UP000823388">
    <property type="component" value="Chromosome 8K"/>
</dbReference>
<keyword evidence="2" id="KW-0433">Leucine-rich repeat</keyword>
<dbReference type="InterPro" id="IPR002182">
    <property type="entry name" value="NB-ARC"/>
</dbReference>
<feature type="domain" description="Disease resistance protein winged helix" evidence="9">
    <location>
        <begin position="414"/>
        <end position="483"/>
    </location>
</feature>
<dbReference type="InterPro" id="IPR036388">
    <property type="entry name" value="WH-like_DNA-bd_sf"/>
</dbReference>
<dbReference type="GO" id="GO:0042742">
    <property type="term" value="P:defense response to bacterium"/>
    <property type="evidence" value="ECO:0007669"/>
    <property type="project" value="UniProtKB-ARBA"/>
</dbReference>
<evidence type="ECO:0000256" key="1">
    <source>
        <dbReference type="ARBA" id="ARBA00008894"/>
    </source>
</evidence>
<keyword evidence="6" id="KW-0175">Coiled coil</keyword>
<dbReference type="InterPro" id="IPR003591">
    <property type="entry name" value="Leu-rich_rpt_typical-subtyp"/>
</dbReference>
<evidence type="ECO:0000256" key="3">
    <source>
        <dbReference type="ARBA" id="ARBA00022737"/>
    </source>
</evidence>
<dbReference type="InterPro" id="IPR027417">
    <property type="entry name" value="P-loop_NTPase"/>
</dbReference>
<dbReference type="Pfam" id="PF23598">
    <property type="entry name" value="LRR_14"/>
    <property type="match status" value="1"/>
</dbReference>
<dbReference type="Pfam" id="PF00931">
    <property type="entry name" value="NB-ARC"/>
    <property type="match status" value="1"/>
</dbReference>
<keyword evidence="12" id="KW-1185">Reference proteome</keyword>
<evidence type="ECO:0000256" key="4">
    <source>
        <dbReference type="ARBA" id="ARBA00022741"/>
    </source>
</evidence>
<dbReference type="InterPro" id="IPR058922">
    <property type="entry name" value="WHD_DRP"/>
</dbReference>
<evidence type="ECO:0000259" key="7">
    <source>
        <dbReference type="Pfam" id="PF00931"/>
    </source>
</evidence>
<keyword evidence="5" id="KW-0611">Plant defense</keyword>
<dbReference type="GO" id="GO:0002758">
    <property type="term" value="P:innate immune response-activating signaling pathway"/>
    <property type="evidence" value="ECO:0007669"/>
    <property type="project" value="UniProtKB-ARBA"/>
</dbReference>
<evidence type="ECO:0000256" key="5">
    <source>
        <dbReference type="ARBA" id="ARBA00022821"/>
    </source>
</evidence>
<dbReference type="PANTHER" id="PTHR23155">
    <property type="entry name" value="DISEASE RESISTANCE PROTEIN RP"/>
    <property type="match status" value="1"/>
</dbReference>
<dbReference type="Pfam" id="PF23559">
    <property type="entry name" value="WHD_DRP"/>
    <property type="match status" value="1"/>
</dbReference>
<organism evidence="11 12">
    <name type="scientific">Panicum virgatum</name>
    <name type="common">Blackwell switchgrass</name>
    <dbReference type="NCBI Taxonomy" id="38727"/>
    <lineage>
        <taxon>Eukaryota</taxon>
        <taxon>Viridiplantae</taxon>
        <taxon>Streptophyta</taxon>
        <taxon>Embryophyta</taxon>
        <taxon>Tracheophyta</taxon>
        <taxon>Spermatophyta</taxon>
        <taxon>Magnoliopsida</taxon>
        <taxon>Liliopsida</taxon>
        <taxon>Poales</taxon>
        <taxon>Poaceae</taxon>
        <taxon>PACMAD clade</taxon>
        <taxon>Panicoideae</taxon>
        <taxon>Panicodae</taxon>
        <taxon>Paniceae</taxon>
        <taxon>Panicinae</taxon>
        <taxon>Panicum</taxon>
        <taxon>Panicum sect. Hiantes</taxon>
    </lineage>
</organism>
<dbReference type="InterPro" id="IPR032675">
    <property type="entry name" value="LRR_dom_sf"/>
</dbReference>
<dbReference type="SUPFAM" id="SSF52058">
    <property type="entry name" value="L domain-like"/>
    <property type="match status" value="1"/>
</dbReference>
<evidence type="ECO:0000256" key="6">
    <source>
        <dbReference type="ARBA" id="ARBA00023054"/>
    </source>
</evidence>
<dbReference type="AlphaFoldDB" id="A0A8T0PNZ1"/>
<feature type="domain" description="Disease resistance R13L4/SHOC-2-like LRR" evidence="10">
    <location>
        <begin position="525"/>
        <end position="896"/>
    </location>
</feature>
<feature type="domain" description="Disease resistance N-terminal" evidence="8">
    <location>
        <begin position="2"/>
        <end position="62"/>
    </location>
</feature>
<dbReference type="Pfam" id="PF18052">
    <property type="entry name" value="Rx_N"/>
    <property type="match status" value="1"/>
</dbReference>
<comment type="caution">
    <text evidence="11">The sequence shown here is derived from an EMBL/GenBank/DDBJ whole genome shotgun (WGS) entry which is preliminary data.</text>
</comment>
<dbReference type="SUPFAM" id="SSF52540">
    <property type="entry name" value="P-loop containing nucleoside triphosphate hydrolases"/>
    <property type="match status" value="1"/>
</dbReference>
<protein>
    <submittedName>
        <fullName evidence="11">Uncharacterized protein</fullName>
    </submittedName>
</protein>
<dbReference type="PANTHER" id="PTHR23155:SF1236">
    <property type="entry name" value="NB-ARC DOMAIN CONTAINING PROTEIN, EXPRESSED"/>
    <property type="match status" value="1"/>
</dbReference>
<evidence type="ECO:0000259" key="8">
    <source>
        <dbReference type="Pfam" id="PF18052"/>
    </source>
</evidence>